<sequence>MSRSLRRGAIAALVLAAIVPLSACAAGNTPDTLAVTPDNASTSIGNDLKLNNIVVVTKADTAAEQTGPANVTVNISNSGTSPETLQSITVGEGSTATFTTDKGAPLSEIVIPAGGSVLLGGEGQPVAHLSSAALTVGGFAPTSFSFAKAGKVGTQAQVLPAKGPYAAYGPGGSEVTALPSATASVAPSASASASATASASTSASAGATASGSASASATATH</sequence>
<evidence type="ECO:0000313" key="3">
    <source>
        <dbReference type="Proteomes" id="UP000318416"/>
    </source>
</evidence>
<keyword evidence="1" id="KW-0732">Signal</keyword>
<dbReference type="InterPro" id="IPR036182">
    <property type="entry name" value="PCuAC_sf"/>
</dbReference>
<dbReference type="SUPFAM" id="SSF110087">
    <property type="entry name" value="DR1885-like metal-binding protein"/>
    <property type="match status" value="1"/>
</dbReference>
<reference evidence="2 3" key="1">
    <citation type="submission" date="2019-06" db="EMBL/GenBank/DDBJ databases">
        <title>Sequencing the genomes of 1000 actinobacteria strains.</title>
        <authorList>
            <person name="Klenk H.-P."/>
        </authorList>
    </citation>
    <scope>NUCLEOTIDE SEQUENCE [LARGE SCALE GENOMIC DNA]</scope>
    <source>
        <strain evidence="2 3">DSM 41649</strain>
    </source>
</reference>
<dbReference type="AlphaFoldDB" id="A0A561ER40"/>
<dbReference type="EMBL" id="VIVR01000001">
    <property type="protein sequence ID" value="TWE18081.1"/>
    <property type="molecule type" value="Genomic_DNA"/>
</dbReference>
<dbReference type="RefSeq" id="WP_145791176.1">
    <property type="nucleotide sequence ID" value="NZ_BAAABR010000029.1"/>
</dbReference>
<dbReference type="Proteomes" id="UP000318416">
    <property type="component" value="Unassembled WGS sequence"/>
</dbReference>
<keyword evidence="3" id="KW-1185">Reference proteome</keyword>
<name>A0A561ER40_9ACTN</name>
<dbReference type="OrthoDB" id="3824824at2"/>
<comment type="caution">
    <text evidence="2">The sequence shown here is derived from an EMBL/GenBank/DDBJ whole genome shotgun (WGS) entry which is preliminary data.</text>
</comment>
<organism evidence="2 3">
    <name type="scientific">Kitasatospora atroaurantiaca</name>
    <dbReference type="NCBI Taxonomy" id="285545"/>
    <lineage>
        <taxon>Bacteria</taxon>
        <taxon>Bacillati</taxon>
        <taxon>Actinomycetota</taxon>
        <taxon>Actinomycetes</taxon>
        <taxon>Kitasatosporales</taxon>
        <taxon>Streptomycetaceae</taxon>
        <taxon>Kitasatospora</taxon>
    </lineage>
</organism>
<protein>
    <recommendedName>
        <fullName evidence="4">Copper(I)-binding protein</fullName>
    </recommendedName>
</protein>
<evidence type="ECO:0000256" key="1">
    <source>
        <dbReference type="SAM" id="SignalP"/>
    </source>
</evidence>
<gene>
    <name evidence="2" type="ORF">FB465_3130</name>
</gene>
<evidence type="ECO:0000313" key="2">
    <source>
        <dbReference type="EMBL" id="TWE18081.1"/>
    </source>
</evidence>
<proteinExistence type="predicted"/>
<feature type="chain" id="PRO_5021808382" description="Copper(I)-binding protein" evidence="1">
    <location>
        <begin position="26"/>
        <end position="221"/>
    </location>
</feature>
<accession>A0A561ER40</accession>
<feature type="signal peptide" evidence="1">
    <location>
        <begin position="1"/>
        <end position="25"/>
    </location>
</feature>
<evidence type="ECO:0008006" key="4">
    <source>
        <dbReference type="Google" id="ProtNLM"/>
    </source>
</evidence>